<dbReference type="GO" id="GO:0046394">
    <property type="term" value="P:carboxylic acid biosynthetic process"/>
    <property type="evidence" value="ECO:0007669"/>
    <property type="project" value="UniProtKB-ARBA"/>
</dbReference>
<dbReference type="PANTHER" id="PTHR42743:SF11">
    <property type="entry name" value="AMINODEOXYCHORISMATE LYASE"/>
    <property type="match status" value="1"/>
</dbReference>
<comment type="pathway">
    <text evidence="3">Amino-acid biosynthesis; L-valine biosynthesis; L-valine from pyruvate: step 4/4.</text>
</comment>
<comment type="catalytic activity">
    <reaction evidence="9">
        <text>L-isoleucine + 2-oxoglutarate = (S)-3-methyl-2-oxopentanoate + L-glutamate</text>
        <dbReference type="Rhea" id="RHEA:24801"/>
        <dbReference type="ChEBI" id="CHEBI:16810"/>
        <dbReference type="ChEBI" id="CHEBI:29985"/>
        <dbReference type="ChEBI" id="CHEBI:35146"/>
        <dbReference type="ChEBI" id="CHEBI:58045"/>
        <dbReference type="EC" id="2.6.1.42"/>
    </reaction>
</comment>
<evidence type="ECO:0000256" key="3">
    <source>
        <dbReference type="ARBA" id="ARBA00004931"/>
    </source>
</evidence>
<dbReference type="Proteomes" id="UP001139409">
    <property type="component" value="Unassembled WGS sequence"/>
</dbReference>
<dbReference type="EC" id="2.6.1.42" evidence="6"/>
<comment type="cofactor">
    <cofactor evidence="1">
        <name>pyridoxal 5'-phosphate</name>
        <dbReference type="ChEBI" id="CHEBI:597326"/>
    </cofactor>
</comment>
<keyword evidence="7" id="KW-0663">Pyridoxal phosphate</keyword>
<proteinExistence type="inferred from homology"/>
<organism evidence="11 12">
    <name type="scientific">Fulvivirga sedimenti</name>
    <dbReference type="NCBI Taxonomy" id="2879465"/>
    <lineage>
        <taxon>Bacteria</taxon>
        <taxon>Pseudomonadati</taxon>
        <taxon>Bacteroidota</taxon>
        <taxon>Cytophagia</taxon>
        <taxon>Cytophagales</taxon>
        <taxon>Fulvivirgaceae</taxon>
        <taxon>Fulvivirga</taxon>
    </lineage>
</organism>
<dbReference type="PANTHER" id="PTHR42743">
    <property type="entry name" value="AMINO-ACID AMINOTRANSFERASE"/>
    <property type="match status" value="1"/>
</dbReference>
<evidence type="ECO:0000256" key="2">
    <source>
        <dbReference type="ARBA" id="ARBA00004824"/>
    </source>
</evidence>
<dbReference type="InterPro" id="IPR043132">
    <property type="entry name" value="BCAT-like_C"/>
</dbReference>
<accession>A0A9X1HPF1</accession>
<keyword evidence="12" id="KW-1185">Reference proteome</keyword>
<evidence type="ECO:0000256" key="10">
    <source>
        <dbReference type="ARBA" id="ARBA00049229"/>
    </source>
</evidence>
<evidence type="ECO:0000256" key="5">
    <source>
        <dbReference type="ARBA" id="ARBA00009320"/>
    </source>
</evidence>
<evidence type="ECO:0000256" key="9">
    <source>
        <dbReference type="ARBA" id="ARBA00048798"/>
    </source>
</evidence>
<dbReference type="Gene3D" id="3.20.10.10">
    <property type="entry name" value="D-amino Acid Aminotransferase, subunit A, domain 2"/>
    <property type="match status" value="1"/>
</dbReference>
<evidence type="ECO:0000256" key="7">
    <source>
        <dbReference type="ARBA" id="ARBA00022898"/>
    </source>
</evidence>
<dbReference type="InterPro" id="IPR050571">
    <property type="entry name" value="Class-IV_PLP-Dep_Aminotrnsfr"/>
</dbReference>
<name>A0A9X1HPF1_9BACT</name>
<evidence type="ECO:0000256" key="4">
    <source>
        <dbReference type="ARBA" id="ARBA00005072"/>
    </source>
</evidence>
<comment type="pathway">
    <text evidence="4">Amino-acid biosynthesis; L-leucine biosynthesis; L-leucine from 3-methyl-2-oxobutanoate: step 4/4.</text>
</comment>
<evidence type="ECO:0000313" key="11">
    <source>
        <dbReference type="EMBL" id="MCA6073904.1"/>
    </source>
</evidence>
<dbReference type="GO" id="GO:0008652">
    <property type="term" value="P:amino acid biosynthetic process"/>
    <property type="evidence" value="ECO:0007669"/>
    <property type="project" value="UniProtKB-ARBA"/>
</dbReference>
<dbReference type="RefSeq" id="WP_225697014.1">
    <property type="nucleotide sequence ID" value="NZ_JAIXNE010000001.1"/>
</dbReference>
<comment type="similarity">
    <text evidence="5">Belongs to the class-IV pyridoxal-phosphate-dependent aminotransferase family.</text>
</comment>
<dbReference type="GO" id="GO:0004084">
    <property type="term" value="F:branched-chain-amino-acid transaminase activity"/>
    <property type="evidence" value="ECO:0007669"/>
    <property type="project" value="UniProtKB-EC"/>
</dbReference>
<dbReference type="SUPFAM" id="SSF56752">
    <property type="entry name" value="D-aminoacid aminotransferase-like PLP-dependent enzymes"/>
    <property type="match status" value="1"/>
</dbReference>
<dbReference type="Pfam" id="PF01063">
    <property type="entry name" value="Aminotran_4"/>
    <property type="match status" value="1"/>
</dbReference>
<protein>
    <recommendedName>
        <fullName evidence="6">branched-chain-amino-acid transaminase</fullName>
        <ecNumber evidence="6">2.6.1.42</ecNumber>
    </recommendedName>
</protein>
<dbReference type="FunFam" id="3.20.10.10:FF:000002">
    <property type="entry name" value="D-alanine aminotransferase"/>
    <property type="match status" value="1"/>
</dbReference>
<dbReference type="InterPro" id="IPR043131">
    <property type="entry name" value="BCAT-like_N"/>
</dbReference>
<comment type="caution">
    <text evidence="11">The sequence shown here is derived from an EMBL/GenBank/DDBJ whole genome shotgun (WGS) entry which is preliminary data.</text>
</comment>
<comment type="catalytic activity">
    <reaction evidence="10">
        <text>L-leucine + 2-oxoglutarate = 4-methyl-2-oxopentanoate + L-glutamate</text>
        <dbReference type="Rhea" id="RHEA:18321"/>
        <dbReference type="ChEBI" id="CHEBI:16810"/>
        <dbReference type="ChEBI" id="CHEBI:17865"/>
        <dbReference type="ChEBI" id="CHEBI:29985"/>
        <dbReference type="ChEBI" id="CHEBI:57427"/>
        <dbReference type="EC" id="2.6.1.42"/>
    </reaction>
</comment>
<dbReference type="AlphaFoldDB" id="A0A9X1HPF1"/>
<evidence type="ECO:0000256" key="8">
    <source>
        <dbReference type="ARBA" id="ARBA00048212"/>
    </source>
</evidence>
<dbReference type="EMBL" id="JAIXNE010000001">
    <property type="protein sequence ID" value="MCA6073904.1"/>
    <property type="molecule type" value="Genomic_DNA"/>
</dbReference>
<evidence type="ECO:0000256" key="6">
    <source>
        <dbReference type="ARBA" id="ARBA00013053"/>
    </source>
</evidence>
<dbReference type="Gene3D" id="3.30.470.10">
    <property type="match status" value="1"/>
</dbReference>
<dbReference type="InterPro" id="IPR036038">
    <property type="entry name" value="Aminotransferase-like"/>
</dbReference>
<keyword evidence="11" id="KW-0032">Aminotransferase</keyword>
<comment type="catalytic activity">
    <reaction evidence="8">
        <text>L-valine + 2-oxoglutarate = 3-methyl-2-oxobutanoate + L-glutamate</text>
        <dbReference type="Rhea" id="RHEA:24813"/>
        <dbReference type="ChEBI" id="CHEBI:11851"/>
        <dbReference type="ChEBI" id="CHEBI:16810"/>
        <dbReference type="ChEBI" id="CHEBI:29985"/>
        <dbReference type="ChEBI" id="CHEBI:57762"/>
        <dbReference type="EC" id="2.6.1.42"/>
    </reaction>
</comment>
<reference evidence="11" key="1">
    <citation type="submission" date="2021-09" db="EMBL/GenBank/DDBJ databases">
        <title>Fulvivirga sp. isolated from coastal sediment.</title>
        <authorList>
            <person name="Yu H."/>
        </authorList>
    </citation>
    <scope>NUCLEOTIDE SEQUENCE</scope>
    <source>
        <strain evidence="11">1062</strain>
    </source>
</reference>
<gene>
    <name evidence="11" type="ORF">LDX50_03440</name>
</gene>
<comment type="pathway">
    <text evidence="2">Amino-acid biosynthesis; L-isoleucine biosynthesis; L-isoleucine from 2-oxobutanoate: step 4/4.</text>
</comment>
<evidence type="ECO:0000256" key="1">
    <source>
        <dbReference type="ARBA" id="ARBA00001933"/>
    </source>
</evidence>
<sequence length="279" mass="31654">MFCLLNGNLVRQESAFIPVNDLTLRRGYGLFDFFRVKDNTCLYLQDHADRLFTGIRGLNLVINQDKNTLIQQIQQLVEANNLKGASGIRIVVTGGSSPDGFTPSEANIIITQERFSEPNPLLYENGTSIISLEYRRELATFKSVNYMNAVYMAPEMKRQGATEILYHFWGAVSECTRSNVFCISNDILYTPVSDILHGITRKRVLEIASGIMEVRAEDFSLQFLKEADEVFITSTIKRILPVSRIDHSPVSDGNVGQVTRKLMYLLQKRDQEYSPKLDI</sequence>
<keyword evidence="11" id="KW-0808">Transferase</keyword>
<evidence type="ECO:0000313" key="12">
    <source>
        <dbReference type="Proteomes" id="UP001139409"/>
    </source>
</evidence>
<dbReference type="InterPro" id="IPR001544">
    <property type="entry name" value="Aminotrans_IV"/>
</dbReference>